<evidence type="ECO:0000256" key="8">
    <source>
        <dbReference type="ARBA" id="ARBA00031445"/>
    </source>
</evidence>
<dbReference type="Gene3D" id="3.40.50.11720">
    <property type="entry name" value="3-Deoxy-D-manno-octulosonic-acid transferase, N-terminal domain"/>
    <property type="match status" value="1"/>
</dbReference>
<evidence type="ECO:0000256" key="3">
    <source>
        <dbReference type="ARBA" id="ARBA00004713"/>
    </source>
</evidence>
<protein>
    <recommendedName>
        <fullName evidence="6 12">3-deoxy-D-manno-octulosonic acid transferase</fullName>
        <shortName evidence="12">Kdo transferase</shortName>
        <ecNumber evidence="5 12">2.4.99.12</ecNumber>
    </recommendedName>
    <alternativeName>
        <fullName evidence="8 12">Lipid IV(A) 3-deoxy-D-manno-octulosonic acid transferase</fullName>
    </alternativeName>
</protein>
<comment type="pathway">
    <text evidence="3 12">Bacterial outer membrane biogenesis; LPS core biosynthesis.</text>
</comment>
<dbReference type="RefSeq" id="WP_047190692.1">
    <property type="nucleotide sequence ID" value="NZ_LCYG01000053.1"/>
</dbReference>
<keyword evidence="12" id="KW-0448">Lipopolysaccharide biosynthesis</keyword>
<dbReference type="Pfam" id="PF04413">
    <property type="entry name" value="Glycos_transf_N"/>
    <property type="match status" value="1"/>
</dbReference>
<comment type="caution">
    <text evidence="14">The sequence shown here is derived from an EMBL/GenBank/DDBJ whole genome shotgun (WGS) entry which is preliminary data.</text>
</comment>
<dbReference type="Gene3D" id="3.40.50.2000">
    <property type="entry name" value="Glycogen Phosphorylase B"/>
    <property type="match status" value="1"/>
</dbReference>
<evidence type="ECO:0000259" key="13">
    <source>
        <dbReference type="Pfam" id="PF04413"/>
    </source>
</evidence>
<dbReference type="OrthoDB" id="9789797at2"/>
<dbReference type="GO" id="GO:0043842">
    <property type="term" value="F:Kdo transferase activity"/>
    <property type="evidence" value="ECO:0007669"/>
    <property type="project" value="UniProtKB-EC"/>
</dbReference>
<dbReference type="PANTHER" id="PTHR42755">
    <property type="entry name" value="3-DEOXY-MANNO-OCTULOSONATE CYTIDYLYLTRANSFERASE"/>
    <property type="match status" value="1"/>
</dbReference>
<evidence type="ECO:0000256" key="7">
    <source>
        <dbReference type="ARBA" id="ARBA00022679"/>
    </source>
</evidence>
<evidence type="ECO:0000256" key="1">
    <source>
        <dbReference type="ARBA" id="ARBA00003394"/>
    </source>
</evidence>
<dbReference type="GO" id="GO:0009244">
    <property type="term" value="P:lipopolysaccharide core region biosynthetic process"/>
    <property type="evidence" value="ECO:0007669"/>
    <property type="project" value="UniProtKB-UniRule"/>
</dbReference>
<feature type="active site" description="Proton acceptor" evidence="10">
    <location>
        <position position="65"/>
    </location>
</feature>
<gene>
    <name evidence="14" type="ORF">AA309_19595</name>
</gene>
<keyword evidence="7 12" id="KW-0808">Transferase</keyword>
<organism evidence="14 15">
    <name type="scientific">Microvirga vignae</name>
    <dbReference type="NCBI Taxonomy" id="1225564"/>
    <lineage>
        <taxon>Bacteria</taxon>
        <taxon>Pseudomonadati</taxon>
        <taxon>Pseudomonadota</taxon>
        <taxon>Alphaproteobacteria</taxon>
        <taxon>Hyphomicrobiales</taxon>
        <taxon>Methylobacteriaceae</taxon>
        <taxon>Microvirga</taxon>
    </lineage>
</organism>
<dbReference type="GO" id="GO:0009245">
    <property type="term" value="P:lipid A biosynthetic process"/>
    <property type="evidence" value="ECO:0007669"/>
    <property type="project" value="TreeGrafter"/>
</dbReference>
<accession>A0A0H1R8T6</accession>
<comment type="subcellular location">
    <subcellularLocation>
        <location evidence="2">Cell inner membrane</location>
        <topology evidence="2">Single-pass membrane protein</topology>
        <orientation evidence="2">Cytoplasmic side</orientation>
    </subcellularLocation>
    <subcellularLocation>
        <location evidence="12">Cell membrane</location>
    </subcellularLocation>
</comment>
<dbReference type="PATRIC" id="fig|1225564.3.peg.5222"/>
<feature type="site" description="Transition state stabilizer" evidence="11">
    <location>
        <position position="209"/>
    </location>
</feature>
<evidence type="ECO:0000313" key="15">
    <source>
        <dbReference type="Proteomes" id="UP000035489"/>
    </source>
</evidence>
<evidence type="ECO:0000256" key="9">
    <source>
        <dbReference type="ARBA" id="ARBA00049183"/>
    </source>
</evidence>
<comment type="catalytic activity">
    <reaction evidence="9 12">
        <text>lipid IVA (E. coli) + CMP-3-deoxy-beta-D-manno-octulosonate = alpha-Kdo-(2-&gt;6)-lipid IVA (E. coli) + CMP + H(+)</text>
        <dbReference type="Rhea" id="RHEA:28066"/>
        <dbReference type="ChEBI" id="CHEBI:15378"/>
        <dbReference type="ChEBI" id="CHEBI:58603"/>
        <dbReference type="ChEBI" id="CHEBI:60364"/>
        <dbReference type="ChEBI" id="CHEBI:60377"/>
        <dbReference type="ChEBI" id="CHEBI:85987"/>
        <dbReference type="EC" id="2.4.99.12"/>
    </reaction>
</comment>
<dbReference type="EC" id="2.4.99.12" evidence="5 12"/>
<evidence type="ECO:0000256" key="4">
    <source>
        <dbReference type="ARBA" id="ARBA00006380"/>
    </source>
</evidence>
<dbReference type="FunFam" id="3.40.50.2000:FF:000032">
    <property type="entry name" value="3-deoxy-D-manno-octulosonic acid transferase"/>
    <property type="match status" value="1"/>
</dbReference>
<dbReference type="InterPro" id="IPR038107">
    <property type="entry name" value="Glycos_transf_N_sf"/>
</dbReference>
<comment type="function">
    <text evidence="1 12">Involved in lipopolysaccharide (LPS) biosynthesis. Catalyzes the transfer of 3-deoxy-D-manno-octulosonate (Kdo) residue(s) from CMP-Kdo to lipid IV(A), the tetraacyldisaccharide-1,4'-bisphosphate precursor of lipid A.</text>
</comment>
<proteinExistence type="inferred from homology"/>
<feature type="site" description="Transition state stabilizer" evidence="11">
    <location>
        <position position="133"/>
    </location>
</feature>
<dbReference type="Proteomes" id="UP000035489">
    <property type="component" value="Unassembled WGS sequence"/>
</dbReference>
<evidence type="ECO:0000256" key="6">
    <source>
        <dbReference type="ARBA" id="ARBA00019077"/>
    </source>
</evidence>
<name>A0A0H1R8T6_9HYPH</name>
<dbReference type="SUPFAM" id="SSF53756">
    <property type="entry name" value="UDP-Glycosyltransferase/glycogen phosphorylase"/>
    <property type="match status" value="1"/>
</dbReference>
<keyword evidence="15" id="KW-1185">Reference proteome</keyword>
<dbReference type="FunFam" id="3.40.50.11720:FF:000001">
    <property type="entry name" value="3-deoxy-D-manno-octulosonic acid transferase"/>
    <property type="match status" value="1"/>
</dbReference>
<evidence type="ECO:0000256" key="11">
    <source>
        <dbReference type="PIRSR" id="PIRSR639901-2"/>
    </source>
</evidence>
<sequence length="429" mass="46808">MSTPVLFKAYRTATAVLEPAVLGLLLWRQRKGREDRTRLGERQGYPSRQRPKGHLIWVHGASIGETLSLLPIVERLTQRGLAVLVTSGTRTSASLIARRLPPGAVHQFMPLDVPRYIRRFLDHWQPDLALIAESEIWPNTVMALDERHIPLVMVNGRMSDRSFQRWQKLPGIIRSLLERFALCLAQTQDDAERLARLGAPRVVMTGNLKFDAAPPPADPRVVAHLSGLVAGRPVWLAASTHAGEEGAIVAVHRALAKRHPHLLTIIAPRHPHRGPEVAAIAAQAGLRASRRSEGIHPDRATDVYVADTVGEMGLFYRLSPIVVMGGSLVAHGGQNPIEPAKLGAAILHGPHVHNFEDVYNAIDLARGALMVKDSTALARAVSELLTNTALTRDMARAAGEAVQALGGAVERTMQSIEPFIVQAKLGARR</sequence>
<feature type="domain" description="3-deoxy-D-manno-octulosonic-acid transferase N-terminal" evidence="13">
    <location>
        <begin position="38"/>
        <end position="212"/>
    </location>
</feature>
<keyword evidence="12" id="KW-0472">Membrane</keyword>
<comment type="similarity">
    <text evidence="4">Belongs to the glycosyltransferase group 1 family. Glycosyltransferase 30 subfamily.</text>
</comment>
<evidence type="ECO:0000313" key="14">
    <source>
        <dbReference type="EMBL" id="KLK91593.1"/>
    </source>
</evidence>
<evidence type="ECO:0000256" key="2">
    <source>
        <dbReference type="ARBA" id="ARBA00004388"/>
    </source>
</evidence>
<evidence type="ECO:0000256" key="10">
    <source>
        <dbReference type="PIRSR" id="PIRSR639901-1"/>
    </source>
</evidence>
<dbReference type="GO" id="GO:0005886">
    <property type="term" value="C:plasma membrane"/>
    <property type="evidence" value="ECO:0007669"/>
    <property type="project" value="UniProtKB-SubCell"/>
</dbReference>
<dbReference type="InterPro" id="IPR039901">
    <property type="entry name" value="Kdotransferase"/>
</dbReference>
<dbReference type="InterPro" id="IPR007507">
    <property type="entry name" value="Glycos_transf_N"/>
</dbReference>
<dbReference type="UniPathway" id="UPA00958"/>
<dbReference type="PANTHER" id="PTHR42755:SF1">
    <property type="entry name" value="3-DEOXY-D-MANNO-OCTULOSONIC ACID TRANSFERASE, MITOCHONDRIAL-RELATED"/>
    <property type="match status" value="1"/>
</dbReference>
<dbReference type="EMBL" id="LCYG01000053">
    <property type="protein sequence ID" value="KLK91593.1"/>
    <property type="molecule type" value="Genomic_DNA"/>
</dbReference>
<dbReference type="STRING" id="1225564.AA309_19595"/>
<evidence type="ECO:0000256" key="5">
    <source>
        <dbReference type="ARBA" id="ARBA00012621"/>
    </source>
</evidence>
<keyword evidence="12" id="KW-1003">Cell membrane</keyword>
<reference evidence="14 15" key="1">
    <citation type="submission" date="2015-05" db="EMBL/GenBank/DDBJ databases">
        <title>Draft genome sequence of Microvirga vignae strain BR3299, a novel nitrogen fixing bacteria isolated from Brazil semi-aired region.</title>
        <authorList>
            <person name="Zilli J.E."/>
            <person name="Passos S.R."/>
            <person name="Leite J."/>
            <person name="Baldani J.I."/>
            <person name="Xavier G.R."/>
            <person name="Rumjaneck N.G."/>
            <person name="Simoes-Araujo J.L."/>
        </authorList>
    </citation>
    <scope>NUCLEOTIDE SEQUENCE [LARGE SCALE GENOMIC DNA]</scope>
    <source>
        <strain evidence="14 15">BR3299</strain>
    </source>
</reference>
<dbReference type="AlphaFoldDB" id="A0A0H1R8T6"/>
<evidence type="ECO:0000256" key="12">
    <source>
        <dbReference type="RuleBase" id="RU365103"/>
    </source>
</evidence>